<dbReference type="RefSeq" id="WP_170202791.1">
    <property type="nucleotide sequence ID" value="NZ_CP051685.1"/>
</dbReference>
<accession>A0A7Z2ZT12</accession>
<dbReference type="EMBL" id="CP051685">
    <property type="protein sequence ID" value="QJE00760.1"/>
    <property type="molecule type" value="Genomic_DNA"/>
</dbReference>
<organism evidence="3 4">
    <name type="scientific">Massilia forsythiae</name>
    <dbReference type="NCBI Taxonomy" id="2728020"/>
    <lineage>
        <taxon>Bacteria</taxon>
        <taxon>Pseudomonadati</taxon>
        <taxon>Pseudomonadota</taxon>
        <taxon>Betaproteobacteria</taxon>
        <taxon>Burkholderiales</taxon>
        <taxon>Oxalobacteraceae</taxon>
        <taxon>Telluria group</taxon>
        <taxon>Massilia</taxon>
    </lineage>
</organism>
<feature type="compositionally biased region" description="Low complexity" evidence="1">
    <location>
        <begin position="178"/>
        <end position="189"/>
    </location>
</feature>
<evidence type="ECO:0000256" key="2">
    <source>
        <dbReference type="SAM" id="Phobius"/>
    </source>
</evidence>
<feature type="compositionally biased region" description="Low complexity" evidence="1">
    <location>
        <begin position="66"/>
        <end position="80"/>
    </location>
</feature>
<name>A0A7Z2ZT12_9BURK</name>
<feature type="compositionally biased region" description="Low complexity" evidence="1">
    <location>
        <begin position="91"/>
        <end position="119"/>
    </location>
</feature>
<sequence length="421" mass="43610">MQDHVIYRCVNAACARPMPRPVNFCPYCGTAQETGAHAQEPGGRPAQRPATATAGMQEERPKREAAIAAAAGAAASAAAAPSGWSDAPSESLSPVPSGLSAPPASAAQQAGAANAASAPGDAVRPEEGAAAGAHAAPAAPTPDAHRFGRSGGARPAAGMDAAHDRPSKGAGAARQEVPRPAIPAKPAAPQRRPVRLRWWLLALAILWGMWLWAKPSARKTEQRIDHAIALARDCKGSAAQAELAALRSSRATPEQLARLQRSLDEEAAACTRRRQRNKAWSDTSSAVEAALAAGSPDKARTRLQAFVRRWGEDGRTRELKERIQARQDERGGGNGGARGSSGSDAGDAHPLAVPARQAGGGAARSTSGRSAATLLAEARGDLAHGDYASAADRMSLCLAMGDSHYRECLAVKAQAEREGMY</sequence>
<feature type="region of interest" description="Disordered" evidence="1">
    <location>
        <begin position="34"/>
        <end position="189"/>
    </location>
</feature>
<evidence type="ECO:0000313" key="3">
    <source>
        <dbReference type="EMBL" id="QJE00760.1"/>
    </source>
</evidence>
<gene>
    <name evidence="3" type="ORF">HH212_12620</name>
</gene>
<feature type="compositionally biased region" description="Low complexity" evidence="1">
    <location>
        <begin position="128"/>
        <end position="142"/>
    </location>
</feature>
<keyword evidence="2" id="KW-1133">Transmembrane helix</keyword>
<keyword evidence="2" id="KW-0472">Membrane</keyword>
<proteinExistence type="predicted"/>
<evidence type="ECO:0000313" key="4">
    <source>
        <dbReference type="Proteomes" id="UP000502415"/>
    </source>
</evidence>
<feature type="transmembrane region" description="Helical" evidence="2">
    <location>
        <begin position="196"/>
        <end position="213"/>
    </location>
</feature>
<dbReference type="Proteomes" id="UP000502415">
    <property type="component" value="Chromosome"/>
</dbReference>
<evidence type="ECO:0000256" key="1">
    <source>
        <dbReference type="SAM" id="MobiDB-lite"/>
    </source>
</evidence>
<feature type="region of interest" description="Disordered" evidence="1">
    <location>
        <begin position="324"/>
        <end position="366"/>
    </location>
</feature>
<dbReference type="AlphaFoldDB" id="A0A7Z2ZT12"/>
<dbReference type="KEGG" id="mfy:HH212_12620"/>
<protein>
    <submittedName>
        <fullName evidence="3">Uncharacterized protein</fullName>
    </submittedName>
</protein>
<keyword evidence="2" id="KW-0812">Transmembrane</keyword>
<reference evidence="3 4" key="1">
    <citation type="submission" date="2020-04" db="EMBL/GenBank/DDBJ databases">
        <title>Genome sequencing of novel species.</title>
        <authorList>
            <person name="Heo J."/>
            <person name="Kim S.-J."/>
            <person name="Kim J.-S."/>
            <person name="Hong S.-B."/>
            <person name="Kwon S.-W."/>
        </authorList>
    </citation>
    <scope>NUCLEOTIDE SEQUENCE [LARGE SCALE GENOMIC DNA]</scope>
    <source>
        <strain evidence="3 4">GN2-R2</strain>
    </source>
</reference>
<keyword evidence="4" id="KW-1185">Reference proteome</keyword>